<keyword evidence="3" id="KW-0378">Hydrolase</keyword>
<evidence type="ECO:0000259" key="9">
    <source>
        <dbReference type="Pfam" id="PF18741"/>
    </source>
</evidence>
<dbReference type="GO" id="GO:0043139">
    <property type="term" value="F:5'-3' DNA helicase activity"/>
    <property type="evidence" value="ECO:0007669"/>
    <property type="project" value="TreeGrafter"/>
</dbReference>
<feature type="compositionally biased region" description="Polar residues" evidence="6">
    <location>
        <begin position="766"/>
        <end position="779"/>
    </location>
</feature>
<dbReference type="Pfam" id="PF13086">
    <property type="entry name" value="AAA_11"/>
    <property type="match status" value="2"/>
</dbReference>
<dbReference type="InterPro" id="IPR047187">
    <property type="entry name" value="SF1_C_Upf1"/>
</dbReference>
<feature type="region of interest" description="Disordered" evidence="6">
    <location>
        <begin position="766"/>
        <end position="785"/>
    </location>
</feature>
<name>A0A3M2LEB6_9NOCA</name>
<dbReference type="PANTHER" id="PTHR43788:SF8">
    <property type="entry name" value="DNA-BINDING PROTEIN SMUBP-2"/>
    <property type="match status" value="1"/>
</dbReference>
<dbReference type="GO" id="GO:0005524">
    <property type="term" value="F:ATP binding"/>
    <property type="evidence" value="ECO:0007669"/>
    <property type="project" value="UniProtKB-KW"/>
</dbReference>
<keyword evidence="5" id="KW-0067">ATP-binding</keyword>
<gene>
    <name evidence="10" type="ORF">EBN03_03770</name>
</gene>
<protein>
    <submittedName>
        <fullName evidence="10">DNA helicase</fullName>
    </submittedName>
</protein>
<dbReference type="InterPro" id="IPR041677">
    <property type="entry name" value="DNA2/NAM7_AAA_11"/>
</dbReference>
<sequence length="1333" mass="149036">MMQLHEREFELIQSKAAEWAKALIQLDGRNGLLNFTITKTASLDLGESPDSAVSRLLVGTSVRLGELFPGADYQNACTRARNVVRRIRVYGEEQGVDVGRLVYGRVTTKPERRGGARPPVALRAPLLLYRIDVKARTAAETDFALQIVPDPELNPVLLYCLEHEYGVPVDEAEIQALLNRSDDFASPEQLVEKVFRLLADSASRHGVDLGLSRMVAVGICNYTKLPMVQDLMGSAELLAQHDLIALLAGCSADGQYPHADAKFEPITPDEVPPRDDHLVLDADSSQQRAIETAVARKHVVIDGPPGTGKSQTIANIIAVGAARGLKILFVAEKRAAIEAVTDRLVEIGLDKLVLDLHQASVSSKAVAAQLADSFEQLQLVPAVKDDDLDRRVAEDRNRLNAYVHELHVRRQPWDLSAFQVREHLIQRLEPGLRLSRLEQFSPDVRREVQDDLRAVVGNGGLRLVRRESPWWRAQIDTVERAREVLPLLDQVEARTLRNSQASMRALVNQVGLPLPRDLDGWDRTLALLTAMSTSATTLGGNIFRAPLDELHVATASWSQRRRLQPKISWKRRRHLLRELKQQSNGVGAKQQLHFEVSKVSDQLREWQRIGGSQQGPGTIGDLVGIGGQFHDLKTQLAALAMGVGVELVQQPLDHVGQQLEALSADRDMVPFLPDLNQRLRRLRGRGLDHLLDRIATANADPDEAVALFDSALMNSLEEEFKLTSQPLRDFQVGSHTRVLADFRVADDSHRYLAVQRVMRRVAHNVQQASTAHPDQSTLVRSEAKKKRGHRSLRRLVADASDVLLAVRPCWAMSPLVVSRSLPAEQLFDLVIFDEASQVQPHDAITSIMRGRHLVVAGDERQLPPTSFFDRLGADDGDDEHGDVQLGDYESILTALQPMIPNRNRLHWHYRSQDERLIKFSNDEIYGGQLVTFPGARVKTPVQLVVVDGRVEPGEQGSSDTEALRVVELILEHATNRSHESLGVITLGLAHQRKIDMALRRAREDRPELDQFFADDRGPTKRFFIKSIETVQGDERDAIILTVGVARNAQGRVQRNGFAVLNHEGTDRRINVAVTRARRRMTVVSSFPPGSLEPSERKTGTEMLRRYLEAAQRGGATAAVGRRLAVELNGFERMILDALVDRGVTVIPQWGVSGYRIDFALAHPDEPGRMVLAVEADGDSYHRAASARDRDRLRQDHLERLGWKFHRVWSSAWFANPELELERIIDAWKDAVAAECDVPLAPELQRQISVQNSEIGPSLPRPDVHPGLPITNYSVAQLVSMFRWRMSDGLLRDPEDRMAQVRADLGFQRRGKRIDASLRDAFERAQHMQSLEES</sequence>
<dbReference type="Pfam" id="PF13087">
    <property type="entry name" value="AAA_12"/>
    <property type="match status" value="1"/>
</dbReference>
<evidence type="ECO:0000256" key="3">
    <source>
        <dbReference type="ARBA" id="ARBA00022801"/>
    </source>
</evidence>
<comment type="caution">
    <text evidence="10">The sequence shown here is derived from an EMBL/GenBank/DDBJ whole genome shotgun (WGS) entry which is preliminary data.</text>
</comment>
<dbReference type="Gene3D" id="3.40.960.10">
    <property type="entry name" value="VSR Endonuclease"/>
    <property type="match status" value="1"/>
</dbReference>
<feature type="domain" description="Restriction endonuclease type II-like" evidence="9">
    <location>
        <begin position="1130"/>
        <end position="1226"/>
    </location>
</feature>
<dbReference type="InterPro" id="IPR027417">
    <property type="entry name" value="P-loop_NTPase"/>
</dbReference>
<dbReference type="OrthoDB" id="9757917at2"/>
<dbReference type="PANTHER" id="PTHR43788">
    <property type="entry name" value="DNA2/NAM7 HELICASE FAMILY MEMBER"/>
    <property type="match status" value="1"/>
</dbReference>
<evidence type="ECO:0000256" key="5">
    <source>
        <dbReference type="ARBA" id="ARBA00022840"/>
    </source>
</evidence>
<evidence type="ECO:0000259" key="7">
    <source>
        <dbReference type="Pfam" id="PF13086"/>
    </source>
</evidence>
<evidence type="ECO:0000256" key="2">
    <source>
        <dbReference type="ARBA" id="ARBA00022741"/>
    </source>
</evidence>
<evidence type="ECO:0000313" key="10">
    <source>
        <dbReference type="EMBL" id="RMI35396.1"/>
    </source>
</evidence>
<dbReference type="EMBL" id="RFFH01000001">
    <property type="protein sequence ID" value="RMI35396.1"/>
    <property type="molecule type" value="Genomic_DNA"/>
</dbReference>
<dbReference type="Gene3D" id="3.40.50.300">
    <property type="entry name" value="P-loop containing nucleotide triphosphate hydrolases"/>
    <property type="match status" value="3"/>
</dbReference>
<dbReference type="InterPro" id="IPR050534">
    <property type="entry name" value="Coronavir_polyprotein_1ab"/>
</dbReference>
<dbReference type="CDD" id="cd18808">
    <property type="entry name" value="SF1_C_Upf1"/>
    <property type="match status" value="1"/>
</dbReference>
<proteinExistence type="inferred from homology"/>
<dbReference type="GO" id="GO:0016787">
    <property type="term" value="F:hydrolase activity"/>
    <property type="evidence" value="ECO:0007669"/>
    <property type="project" value="UniProtKB-KW"/>
</dbReference>
<keyword evidence="4 10" id="KW-0347">Helicase</keyword>
<dbReference type="InterPro" id="IPR011335">
    <property type="entry name" value="Restrct_endonuc-II-like"/>
</dbReference>
<comment type="similarity">
    <text evidence="1">Belongs to the DNA2/NAM7 helicase family.</text>
</comment>
<dbReference type="InterPro" id="IPR041679">
    <property type="entry name" value="DNA2/NAM7-like_C"/>
</dbReference>
<dbReference type="FunFam" id="3.40.960.10:FF:000002">
    <property type="entry name" value="DNA helicase related protein"/>
    <property type="match status" value="1"/>
</dbReference>
<organism evidence="10 11">
    <name type="scientific">Nocardia stercoris</name>
    <dbReference type="NCBI Taxonomy" id="2483361"/>
    <lineage>
        <taxon>Bacteria</taxon>
        <taxon>Bacillati</taxon>
        <taxon>Actinomycetota</taxon>
        <taxon>Actinomycetes</taxon>
        <taxon>Mycobacteriales</taxon>
        <taxon>Nocardiaceae</taxon>
        <taxon>Nocardia</taxon>
    </lineage>
</organism>
<evidence type="ECO:0000259" key="8">
    <source>
        <dbReference type="Pfam" id="PF13087"/>
    </source>
</evidence>
<evidence type="ECO:0000313" key="11">
    <source>
        <dbReference type="Proteomes" id="UP000279275"/>
    </source>
</evidence>
<keyword evidence="2" id="KW-0547">Nucleotide-binding</keyword>
<dbReference type="InterPro" id="IPR049468">
    <property type="entry name" value="Restrct_endonuc-II-like_dom"/>
</dbReference>
<feature type="domain" description="DNA2/NAM7 helicase helicase" evidence="7">
    <location>
        <begin position="824"/>
        <end position="866"/>
    </location>
</feature>
<dbReference type="Pfam" id="PF18741">
    <property type="entry name" value="MTES_1575"/>
    <property type="match status" value="1"/>
</dbReference>
<dbReference type="SUPFAM" id="SSF52980">
    <property type="entry name" value="Restriction endonuclease-like"/>
    <property type="match status" value="1"/>
</dbReference>
<evidence type="ECO:0000256" key="4">
    <source>
        <dbReference type="ARBA" id="ARBA00022806"/>
    </source>
</evidence>
<evidence type="ECO:0000256" key="6">
    <source>
        <dbReference type="SAM" id="MobiDB-lite"/>
    </source>
</evidence>
<reference evidence="10 11" key="1">
    <citation type="submission" date="2018-10" db="EMBL/GenBank/DDBJ databases">
        <title>Isolation from cow dung.</title>
        <authorList>
            <person name="Ling L."/>
        </authorList>
    </citation>
    <scope>NUCLEOTIDE SEQUENCE [LARGE SCALE GENOMIC DNA]</scope>
    <source>
        <strain evidence="10 11">NEAU-LL90</strain>
    </source>
</reference>
<evidence type="ECO:0000256" key="1">
    <source>
        <dbReference type="ARBA" id="ARBA00007913"/>
    </source>
</evidence>
<feature type="domain" description="DNA2/NAM7 helicase helicase" evidence="7">
    <location>
        <begin position="283"/>
        <end position="352"/>
    </location>
</feature>
<dbReference type="Proteomes" id="UP000279275">
    <property type="component" value="Unassembled WGS sequence"/>
</dbReference>
<keyword evidence="11" id="KW-1185">Reference proteome</keyword>
<accession>A0A3M2LEB6</accession>
<feature type="domain" description="DNA2/NAM7 helicase-like C-terminal" evidence="8">
    <location>
        <begin position="901"/>
        <end position="1084"/>
    </location>
</feature>
<dbReference type="SUPFAM" id="SSF52540">
    <property type="entry name" value="P-loop containing nucleoside triphosphate hydrolases"/>
    <property type="match status" value="1"/>
</dbReference>